<evidence type="ECO:0000256" key="2">
    <source>
        <dbReference type="SAM" id="Phobius"/>
    </source>
</evidence>
<evidence type="ECO:0000313" key="4">
    <source>
        <dbReference type="Proteomes" id="UP001272242"/>
    </source>
</evidence>
<accession>A0ABU5F722</accession>
<keyword evidence="2" id="KW-1133">Transmembrane helix</keyword>
<keyword evidence="2" id="KW-0812">Transmembrane</keyword>
<gene>
    <name evidence="3" type="ORF">R5W23_002955</name>
</gene>
<evidence type="ECO:0000256" key="1">
    <source>
        <dbReference type="SAM" id="MobiDB-lite"/>
    </source>
</evidence>
<keyword evidence="4" id="KW-1185">Reference proteome</keyword>
<dbReference type="RefSeq" id="WP_320688042.1">
    <property type="nucleotide sequence ID" value="NZ_JAXBLV010000199.1"/>
</dbReference>
<dbReference type="InterPro" id="IPR012902">
    <property type="entry name" value="N_methyl_site"/>
</dbReference>
<keyword evidence="2" id="KW-0472">Membrane</keyword>
<comment type="caution">
    <text evidence="3">The sequence shown here is derived from an EMBL/GenBank/DDBJ whole genome shotgun (WGS) entry which is preliminary data.</text>
</comment>
<proteinExistence type="predicted"/>
<feature type="compositionally biased region" description="Low complexity" evidence="1">
    <location>
        <begin position="146"/>
        <end position="156"/>
    </location>
</feature>
<dbReference type="Proteomes" id="UP001272242">
    <property type="component" value="Unassembled WGS sequence"/>
</dbReference>
<dbReference type="PROSITE" id="PS00409">
    <property type="entry name" value="PROKAR_NTER_METHYL"/>
    <property type="match status" value="1"/>
</dbReference>
<organism evidence="3 4">
    <name type="scientific">Gemmata algarum</name>
    <dbReference type="NCBI Taxonomy" id="2975278"/>
    <lineage>
        <taxon>Bacteria</taxon>
        <taxon>Pseudomonadati</taxon>
        <taxon>Planctomycetota</taxon>
        <taxon>Planctomycetia</taxon>
        <taxon>Gemmatales</taxon>
        <taxon>Gemmataceae</taxon>
        <taxon>Gemmata</taxon>
    </lineage>
</organism>
<feature type="region of interest" description="Disordered" evidence="1">
    <location>
        <begin position="131"/>
        <end position="156"/>
    </location>
</feature>
<feature type="transmembrane region" description="Helical" evidence="2">
    <location>
        <begin position="20"/>
        <end position="38"/>
    </location>
</feature>
<evidence type="ECO:0000313" key="3">
    <source>
        <dbReference type="EMBL" id="MDY3561674.1"/>
    </source>
</evidence>
<dbReference type="EMBL" id="JAXBLV010000199">
    <property type="protein sequence ID" value="MDY3561674.1"/>
    <property type="molecule type" value="Genomic_DNA"/>
</dbReference>
<name>A0ABU5F722_9BACT</name>
<sequence>MITRSARRPRPRRGLSLIEVLLALAILLLSIIAIGRLVDVGTDHGNAARASTRGSRLAQSKMAEVEAGVVALTGEASGAFDGDDAAWNYTVTPEAAGPPNLYTVTVKVSRTIDGKSFELVLTQMIFDPTMTGSAAQAERPAEPEPADTTTTGGTTP</sequence>
<dbReference type="Pfam" id="PF07963">
    <property type="entry name" value="N_methyl"/>
    <property type="match status" value="1"/>
</dbReference>
<reference evidence="4" key="1">
    <citation type="journal article" date="2023" name="Mar. Drugs">
        <title>Gemmata algarum, a Novel Planctomycete Isolated from an Algal Mat, Displays Antimicrobial Activity.</title>
        <authorList>
            <person name="Kumar G."/>
            <person name="Kallscheuer N."/>
            <person name="Kashif M."/>
            <person name="Ahamad S."/>
            <person name="Jagadeeshwari U."/>
            <person name="Pannikurungottu S."/>
            <person name="Haufschild T."/>
            <person name="Kabuu M."/>
            <person name="Sasikala C."/>
            <person name="Jogler C."/>
            <person name="Ramana C."/>
        </authorList>
    </citation>
    <scope>NUCLEOTIDE SEQUENCE [LARGE SCALE GENOMIC DNA]</scope>
    <source>
        <strain evidence="4">JC673</strain>
    </source>
</reference>
<protein>
    <submittedName>
        <fullName evidence="3">Prepilin-type N-terminal cleavage/methylation domain-containing protein</fullName>
    </submittedName>
</protein>